<reference evidence="1" key="1">
    <citation type="journal article" date="2015" name="Nature">
        <title>Complex archaea that bridge the gap between prokaryotes and eukaryotes.</title>
        <authorList>
            <person name="Spang A."/>
            <person name="Saw J.H."/>
            <person name="Jorgensen S.L."/>
            <person name="Zaremba-Niedzwiedzka K."/>
            <person name="Martijn J."/>
            <person name="Lind A.E."/>
            <person name="van Eijk R."/>
            <person name="Schleper C."/>
            <person name="Guy L."/>
            <person name="Ettema T.J."/>
        </authorList>
    </citation>
    <scope>NUCLEOTIDE SEQUENCE</scope>
</reference>
<protein>
    <submittedName>
        <fullName evidence="1">Uncharacterized protein</fullName>
    </submittedName>
</protein>
<accession>A0A0F9HZY2</accession>
<name>A0A0F9HZY2_9ZZZZ</name>
<organism evidence="1">
    <name type="scientific">marine sediment metagenome</name>
    <dbReference type="NCBI Taxonomy" id="412755"/>
    <lineage>
        <taxon>unclassified sequences</taxon>
        <taxon>metagenomes</taxon>
        <taxon>ecological metagenomes</taxon>
    </lineage>
</organism>
<gene>
    <name evidence="1" type="ORF">LCGC14_1642300</name>
</gene>
<proteinExistence type="predicted"/>
<evidence type="ECO:0000313" key="1">
    <source>
        <dbReference type="EMBL" id="KKM20757.1"/>
    </source>
</evidence>
<sequence length="43" mass="5032">MTELKEKIAELKKQCDGKPDSPELQKLKSRYHNIISAKKLDEF</sequence>
<dbReference type="AlphaFoldDB" id="A0A0F9HZY2"/>
<comment type="caution">
    <text evidence="1">The sequence shown here is derived from an EMBL/GenBank/DDBJ whole genome shotgun (WGS) entry which is preliminary data.</text>
</comment>
<dbReference type="EMBL" id="LAZR01013702">
    <property type="protein sequence ID" value="KKM20757.1"/>
    <property type="molecule type" value="Genomic_DNA"/>
</dbReference>